<protein>
    <recommendedName>
        <fullName evidence="4">DUF304 domain-containing protein</fullName>
    </recommendedName>
</protein>
<dbReference type="KEGG" id="llu:AKJ09_02279"/>
<keyword evidence="3" id="KW-1185">Reference proteome</keyword>
<dbReference type="EMBL" id="CP012333">
    <property type="protein sequence ID" value="AKU95615.1"/>
    <property type="molecule type" value="Genomic_DNA"/>
</dbReference>
<gene>
    <name evidence="2" type="ORF">AKJ09_02279</name>
</gene>
<reference evidence="2 3" key="1">
    <citation type="submission" date="2015-08" db="EMBL/GenBank/DDBJ databases">
        <authorList>
            <person name="Babu N.S."/>
            <person name="Beckwith C.J."/>
            <person name="Beseler K.G."/>
            <person name="Brison A."/>
            <person name="Carone J.V."/>
            <person name="Caskin T.P."/>
            <person name="Diamond M."/>
            <person name="Durham M.E."/>
            <person name="Foxe J.M."/>
            <person name="Go M."/>
            <person name="Henderson B.A."/>
            <person name="Jones I.B."/>
            <person name="McGettigan J.A."/>
            <person name="Micheletti S.J."/>
            <person name="Nasrallah M.E."/>
            <person name="Ortiz D."/>
            <person name="Piller C.R."/>
            <person name="Privatt S.R."/>
            <person name="Schneider S.L."/>
            <person name="Sharp S."/>
            <person name="Smith T.C."/>
            <person name="Stanton J.D."/>
            <person name="Ullery H.E."/>
            <person name="Wilson R.J."/>
            <person name="Serrano M.G."/>
            <person name="Buck G."/>
            <person name="Lee V."/>
            <person name="Wang Y."/>
            <person name="Carvalho R."/>
            <person name="Voegtly L."/>
            <person name="Shi R."/>
            <person name="Duckworth R."/>
            <person name="Johnson A."/>
            <person name="Loviza R."/>
            <person name="Walstead R."/>
            <person name="Shah Z."/>
            <person name="Kiflezghi M."/>
            <person name="Wade K."/>
            <person name="Ball S.L."/>
            <person name="Bradley K.W."/>
            <person name="Asai D.J."/>
            <person name="Bowman C.A."/>
            <person name="Russell D.A."/>
            <person name="Pope W.H."/>
            <person name="Jacobs-Sera D."/>
            <person name="Hendrix R.W."/>
            <person name="Hatfull G.F."/>
        </authorList>
    </citation>
    <scope>NUCLEOTIDE SEQUENCE [LARGE SCALE GENOMIC DNA]</scope>
    <source>
        <strain evidence="2 3">DSM 27648</strain>
    </source>
</reference>
<evidence type="ECO:0000256" key="1">
    <source>
        <dbReference type="SAM" id="Phobius"/>
    </source>
</evidence>
<dbReference type="Proteomes" id="UP000064967">
    <property type="component" value="Chromosome"/>
</dbReference>
<organism evidence="2 3">
    <name type="scientific">Labilithrix luteola</name>
    <dbReference type="NCBI Taxonomy" id="1391654"/>
    <lineage>
        <taxon>Bacteria</taxon>
        <taxon>Pseudomonadati</taxon>
        <taxon>Myxococcota</taxon>
        <taxon>Polyangia</taxon>
        <taxon>Polyangiales</taxon>
        <taxon>Labilitrichaceae</taxon>
        <taxon>Labilithrix</taxon>
    </lineage>
</organism>
<evidence type="ECO:0000313" key="2">
    <source>
        <dbReference type="EMBL" id="AKU95615.1"/>
    </source>
</evidence>
<name>A0A0K1PPZ7_9BACT</name>
<dbReference type="STRING" id="1391654.AKJ09_02279"/>
<proteinExistence type="predicted"/>
<dbReference type="AlphaFoldDB" id="A0A0K1PPZ7"/>
<keyword evidence="1" id="KW-0812">Transmembrane</keyword>
<keyword evidence="1" id="KW-1133">Transmembrane helix</keyword>
<feature type="transmembrane region" description="Helical" evidence="1">
    <location>
        <begin position="20"/>
        <end position="47"/>
    </location>
</feature>
<accession>A0A0K1PPZ7</accession>
<evidence type="ECO:0000313" key="3">
    <source>
        <dbReference type="Proteomes" id="UP000064967"/>
    </source>
</evidence>
<evidence type="ECO:0008006" key="4">
    <source>
        <dbReference type="Google" id="ProtNLM"/>
    </source>
</evidence>
<keyword evidence="1" id="KW-0472">Membrane</keyword>
<sequence length="131" mass="14588">MAVIAVPGLPMLRFSLPDVGPLLGTLLNIALVIAVAASVLAFCLAYVPTRVVLQPEGVELRWLWRHRFIPFREITDAYEYEDNSPRGSLPRGVRLVHGKGADLVGLKNILKRDRFLAAIRDRVERARHAAP</sequence>